<proteinExistence type="predicted"/>
<gene>
    <name evidence="1" type="ORF">FC756_23155</name>
</gene>
<dbReference type="Proteomes" id="UP000308744">
    <property type="component" value="Unassembled WGS sequence"/>
</dbReference>
<name>A0A4U2XZR1_9BACI</name>
<dbReference type="AlphaFoldDB" id="A0A4U2XZR1"/>
<organism evidence="1 2">
    <name type="scientific">Lysinibacillus mangiferihumi</name>
    <dbReference type="NCBI Taxonomy" id="1130819"/>
    <lineage>
        <taxon>Bacteria</taxon>
        <taxon>Bacillati</taxon>
        <taxon>Bacillota</taxon>
        <taxon>Bacilli</taxon>
        <taxon>Bacillales</taxon>
        <taxon>Bacillaceae</taxon>
        <taxon>Lysinibacillus</taxon>
    </lineage>
</organism>
<reference evidence="1 2" key="1">
    <citation type="submission" date="2019-04" db="EMBL/GenBank/DDBJ databases">
        <title>Lysinibacillus genome sequencing.</title>
        <authorList>
            <person name="Dunlap C."/>
        </authorList>
    </citation>
    <scope>NUCLEOTIDE SEQUENCE [LARGE SCALE GENOMIC DNA]</scope>
    <source>
        <strain evidence="1 2">CCTCC AB 2010389</strain>
    </source>
</reference>
<dbReference type="EMBL" id="SZPU01000107">
    <property type="protein sequence ID" value="TKI53528.1"/>
    <property type="molecule type" value="Genomic_DNA"/>
</dbReference>
<sequence>MLQVKVVKASGAATLEEKINTALANIESYEFVDLKVSGANNGKDETFVAVILYK</sequence>
<comment type="caution">
    <text evidence="1">The sequence shown here is derived from an EMBL/GenBank/DDBJ whole genome shotgun (WGS) entry which is preliminary data.</text>
</comment>
<dbReference type="Pfam" id="PF10957">
    <property type="entry name" value="Spore_Cse60"/>
    <property type="match status" value="1"/>
</dbReference>
<keyword evidence="2" id="KW-1185">Reference proteome</keyword>
<evidence type="ECO:0000313" key="1">
    <source>
        <dbReference type="EMBL" id="TKI53528.1"/>
    </source>
</evidence>
<dbReference type="RefSeq" id="WP_107896165.1">
    <property type="nucleotide sequence ID" value="NZ_PYWM01000018.1"/>
</dbReference>
<accession>A0A4U2XZR1</accession>
<evidence type="ECO:0000313" key="2">
    <source>
        <dbReference type="Proteomes" id="UP000308744"/>
    </source>
</evidence>
<protein>
    <submittedName>
        <fullName evidence="1">Sporulation protein Cse60</fullName>
    </submittedName>
</protein>
<dbReference type="InterPro" id="IPR020296">
    <property type="entry name" value="Spore_Cse60"/>
</dbReference>